<accession>A0A965GF91</accession>
<dbReference type="Pfam" id="PF07507">
    <property type="entry name" value="WavE"/>
    <property type="match status" value="1"/>
</dbReference>
<sequence>ESQEYLRDIAILMQGPINQNLETSVRSLKSYKSLWPKIPVIISTWDSSIPEYINVLRSEGADIVLVKEPLTSGISNSNYQISSTLAGLERSEQLGIRFTLKTRVDQSINNVQSLRILKKTFEEYENRIVTTDFNSFLFRLFSPNDQLMFSETQKLLQFWNASSSRVGFDDIPGPVESKFLISFLDSDGLTVEQSIQDSLRIYRDIYAFVNFEDLDLLWHKGNYRDLRSRFPQEDYPSITSFIRNHDWMNLQSNLDMYIQDYNLIQDRLRLIH</sequence>
<protein>
    <submittedName>
        <fullName evidence="1">Uncharacterized protein</fullName>
    </submittedName>
</protein>
<dbReference type="InterPro" id="IPR011122">
    <property type="entry name" value="WavE"/>
</dbReference>
<dbReference type="Proteomes" id="UP000740727">
    <property type="component" value="Unassembled WGS sequence"/>
</dbReference>
<dbReference type="EMBL" id="RFXN01000150">
    <property type="protein sequence ID" value="NBR94460.1"/>
    <property type="molecule type" value="Genomic_DNA"/>
</dbReference>
<evidence type="ECO:0000313" key="1">
    <source>
        <dbReference type="EMBL" id="NBR94460.1"/>
    </source>
</evidence>
<organism evidence="1 2">
    <name type="scientific">Candidatus Fonsibacter lacus</name>
    <dbReference type="NCBI Taxonomy" id="2576439"/>
    <lineage>
        <taxon>Bacteria</taxon>
        <taxon>Pseudomonadati</taxon>
        <taxon>Pseudomonadota</taxon>
        <taxon>Alphaproteobacteria</taxon>
        <taxon>Candidatus Pelagibacterales</taxon>
        <taxon>Candidatus Pelagibacterales incertae sedis</taxon>
        <taxon>Candidatus Fonsibacter</taxon>
    </lineage>
</organism>
<proteinExistence type="predicted"/>
<dbReference type="AlphaFoldDB" id="A0A965GF91"/>
<gene>
    <name evidence="1" type="ORF">EBT44_06530</name>
</gene>
<evidence type="ECO:0000313" key="2">
    <source>
        <dbReference type="Proteomes" id="UP000740727"/>
    </source>
</evidence>
<name>A0A965GF91_9PROT</name>
<feature type="non-terminal residue" evidence="1">
    <location>
        <position position="1"/>
    </location>
</feature>
<comment type="caution">
    <text evidence="1">The sequence shown here is derived from an EMBL/GenBank/DDBJ whole genome shotgun (WGS) entry which is preliminary data.</text>
</comment>
<reference evidence="1" key="1">
    <citation type="submission" date="2018-10" db="EMBL/GenBank/DDBJ databases">
        <title>Iterative Subtractive Binning of Freshwater Chronoseries Metagenomes Recovers Nearly Complete Genomes from over Four Hundred Novel Species.</title>
        <authorList>
            <person name="Rodriguez-R L.M."/>
            <person name="Tsementzi D."/>
            <person name="Luo C."/>
            <person name="Konstantinidis K.T."/>
        </authorList>
    </citation>
    <scope>NUCLEOTIDE SEQUENCE</scope>
    <source>
        <strain evidence="1">WB5_2A_028</strain>
    </source>
</reference>